<evidence type="ECO:0000313" key="6">
    <source>
        <dbReference type="RefSeq" id="XP_016985862.1"/>
    </source>
</evidence>
<dbReference type="RefSeq" id="XP_016985862.1">
    <property type="nucleotide sequence ID" value="XM_017130373.1"/>
</dbReference>
<comment type="cofactor">
    <cofactor evidence="2">
        <name>a divalent metal cation</name>
        <dbReference type="ChEBI" id="CHEBI:60240"/>
    </cofactor>
</comment>
<dbReference type="GO" id="GO:0046872">
    <property type="term" value="F:metal ion binding"/>
    <property type="evidence" value="ECO:0007669"/>
    <property type="project" value="UniProtKB-KW"/>
</dbReference>
<comment type="similarity">
    <text evidence="1 2">Belongs to the DXO/Dom3Z family.</text>
</comment>
<evidence type="ECO:0000259" key="3">
    <source>
        <dbReference type="Pfam" id="PF08652"/>
    </source>
</evidence>
<evidence type="ECO:0000256" key="1">
    <source>
        <dbReference type="ARBA" id="ARBA00006562"/>
    </source>
</evidence>
<dbReference type="GO" id="GO:0003723">
    <property type="term" value="F:RNA binding"/>
    <property type="evidence" value="ECO:0007669"/>
    <property type="project" value="UniProtKB-KW"/>
</dbReference>
<dbReference type="AlphaFoldDB" id="A0A6P4F6E0"/>
<dbReference type="Proteomes" id="UP001652680">
    <property type="component" value="Unassembled WGS sequence"/>
</dbReference>
<dbReference type="GO" id="GO:0005634">
    <property type="term" value="C:nucleus"/>
    <property type="evidence" value="ECO:0007669"/>
    <property type="project" value="UniProtKB-SubCell"/>
</dbReference>
<dbReference type="Pfam" id="PF08652">
    <property type="entry name" value="RAI1"/>
    <property type="match status" value="1"/>
</dbReference>
<accession>A0A6P4F6E0</accession>
<dbReference type="OMA" id="RNTMYIC"/>
<reference evidence="4" key="3">
    <citation type="submission" date="2025-05" db="UniProtKB">
        <authorList>
            <consortium name="EnsemblMetazoa"/>
        </authorList>
    </citation>
    <scope>IDENTIFICATION</scope>
</reference>
<keyword evidence="2" id="KW-0694">RNA-binding</keyword>
<comment type="function">
    <text evidence="2">Decapping enzyme for NAD-capped RNAs: specifically hydrolyzes the nicotinamide adenine dinucleotide (NAD) cap from a subset of RNAs by removing the entire NAD moiety from the 5'-end of an NAD-capped RNA.</text>
</comment>
<keyword evidence="5" id="KW-1185">Reference proteome</keyword>
<dbReference type="GO" id="GO:0000166">
    <property type="term" value="F:nucleotide binding"/>
    <property type="evidence" value="ECO:0007669"/>
    <property type="project" value="UniProtKB-KW"/>
</dbReference>
<dbReference type="GO" id="GO:0000956">
    <property type="term" value="P:nuclear-transcribed mRNA catabolic process"/>
    <property type="evidence" value="ECO:0007669"/>
    <property type="project" value="TreeGrafter"/>
</dbReference>
<reference evidence="5" key="1">
    <citation type="journal article" date="2021" name="Elife">
        <title>Highly contiguous assemblies of 101 drosophilid genomes.</title>
        <authorList>
            <person name="Kim B.Y."/>
            <person name="Wang J.R."/>
            <person name="Miller D.E."/>
            <person name="Barmina O."/>
            <person name="Delaney E."/>
            <person name="Thompson A."/>
            <person name="Comeault A.A."/>
            <person name="Peede D."/>
            <person name="D'Agostino E.R."/>
            <person name="Pelaez J."/>
            <person name="Aguilar J.M."/>
            <person name="Haji D."/>
            <person name="Matsunaga T."/>
            <person name="Armstrong E.E."/>
            <person name="Zych M."/>
            <person name="Ogawa Y."/>
            <person name="Stamenkovic-Radak M."/>
            <person name="Jelic M."/>
            <person name="Veselinovic M.S."/>
            <person name="Tanaskovic M."/>
            <person name="Eric P."/>
            <person name="Gao J.J."/>
            <person name="Katoh T.K."/>
            <person name="Toda M.J."/>
            <person name="Watabe H."/>
            <person name="Watada M."/>
            <person name="Davis J.S."/>
            <person name="Moyle L.C."/>
            <person name="Manoli G."/>
            <person name="Bertolini E."/>
            <person name="Kostal V."/>
            <person name="Hawley R.S."/>
            <person name="Takahashi A."/>
            <person name="Jones C.D."/>
            <person name="Price D.K."/>
            <person name="Whiteman N."/>
            <person name="Kopp A."/>
            <person name="Matute D.R."/>
            <person name="Petrov D.A."/>
        </authorList>
    </citation>
    <scope>NUCLEOTIDE SEQUENCE [LARGE SCALE GENOMIC DNA]</scope>
</reference>
<keyword evidence="2" id="KW-0378">Hydrolase</keyword>
<proteinExistence type="inferred from homology"/>
<keyword evidence="2" id="KW-0547">Nucleotide-binding</keyword>
<dbReference type="EnsemblMetazoa" id="XM_017130373.1">
    <property type="protein sequence ID" value="XP_016985862.1"/>
    <property type="gene ID" value="LOC108049248"/>
</dbReference>
<dbReference type="GeneID" id="108049248"/>
<dbReference type="PANTHER" id="PTHR12395:SF9">
    <property type="entry name" value="DECAPPING AND EXORIBONUCLEASE PROTEIN"/>
    <property type="match status" value="1"/>
</dbReference>
<dbReference type="PANTHER" id="PTHR12395">
    <property type="entry name" value="DOM-3 RELATED"/>
    <property type="match status" value="1"/>
</dbReference>
<keyword evidence="2" id="KW-0540">Nuclease</keyword>
<sequence length="377" mass="43674">MISYYQTLNINAHLWSEEDKHLFPTISKPVSHGGFSLSPTGQFERNIKRLGFIVVPPNNRFPLSLRDNESAQNPVKIPKFLLDNILLFIESSRFSFLKPANMRVEVNAHIVCTSEVLELMMCAPYENKTGWTLGVSRYRNTMYICRVDSGQTDPFDQDNLRRIMQERWLKKLHKYCVFENGIVVPNNKQSSEEAGAFHGVFSFDLNGKRVLFDSPVLAELNPNGFCGPAQNWAELQLRLVHMNRLDWTAHNRTEALKWWVKCFLLGIENLYIAHRDDNAFVHNIQKTSVRDLWKDCEKDWSTGVCANFMVRLLGCMSQVMAPIDCASTVYLFEYDATQGKVAYKAFQGRNQYTFVADWFRMMLDEHQEDIFPKSDEP</sequence>
<dbReference type="InterPro" id="IPR013961">
    <property type="entry name" value="RAI1"/>
</dbReference>
<dbReference type="GO" id="GO:0005829">
    <property type="term" value="C:cytosol"/>
    <property type="evidence" value="ECO:0007669"/>
    <property type="project" value="TreeGrafter"/>
</dbReference>
<name>A0A6P4F6E0_DRORH</name>
<dbReference type="GO" id="GO:0110155">
    <property type="term" value="P:NAD-cap decapping"/>
    <property type="evidence" value="ECO:0007669"/>
    <property type="project" value="TreeGrafter"/>
</dbReference>
<evidence type="ECO:0000313" key="4">
    <source>
        <dbReference type="EnsemblMetazoa" id="XP_016985862.1"/>
    </source>
</evidence>
<gene>
    <name evidence="6" type="primary">LOC108049248</name>
    <name evidence="4" type="synonym">108049248</name>
</gene>
<dbReference type="EC" id="3.6.1.-" evidence="2"/>
<comment type="subcellular location">
    <subcellularLocation>
        <location evidence="2">Nucleus</location>
    </subcellularLocation>
</comment>
<feature type="domain" description="RAI1-like" evidence="3">
    <location>
        <begin position="28"/>
        <end position="360"/>
    </location>
</feature>
<reference evidence="6" key="2">
    <citation type="submission" date="2025-04" db="UniProtKB">
        <authorList>
            <consortium name="RefSeq"/>
        </authorList>
    </citation>
    <scope>IDENTIFICATION</scope>
</reference>
<dbReference type="GO" id="GO:0016787">
    <property type="term" value="F:hydrolase activity"/>
    <property type="evidence" value="ECO:0007669"/>
    <property type="project" value="UniProtKB-KW"/>
</dbReference>
<organism evidence="6">
    <name type="scientific">Drosophila rhopaloa</name>
    <name type="common">Fruit fly</name>
    <dbReference type="NCBI Taxonomy" id="1041015"/>
    <lineage>
        <taxon>Eukaryota</taxon>
        <taxon>Metazoa</taxon>
        <taxon>Ecdysozoa</taxon>
        <taxon>Arthropoda</taxon>
        <taxon>Hexapoda</taxon>
        <taxon>Insecta</taxon>
        <taxon>Pterygota</taxon>
        <taxon>Neoptera</taxon>
        <taxon>Endopterygota</taxon>
        <taxon>Diptera</taxon>
        <taxon>Brachycera</taxon>
        <taxon>Muscomorpha</taxon>
        <taxon>Ephydroidea</taxon>
        <taxon>Drosophilidae</taxon>
        <taxon>Drosophila</taxon>
        <taxon>Sophophora</taxon>
    </lineage>
</organism>
<evidence type="ECO:0000256" key="2">
    <source>
        <dbReference type="RuleBase" id="RU367113"/>
    </source>
</evidence>
<dbReference type="InterPro" id="IPR039039">
    <property type="entry name" value="RAI1-like_fam"/>
</dbReference>
<evidence type="ECO:0000313" key="5">
    <source>
        <dbReference type="Proteomes" id="UP001652680"/>
    </source>
</evidence>
<dbReference type="OrthoDB" id="5853397at2759"/>
<keyword evidence="2" id="KW-0479">Metal-binding</keyword>
<protein>
    <recommendedName>
        <fullName evidence="2">Decapping nuclease</fullName>
        <ecNumber evidence="2">3.6.1.-</ecNumber>
    </recommendedName>
</protein>
<keyword evidence="2" id="KW-0539">Nucleus</keyword>
<dbReference type="GO" id="GO:0004518">
    <property type="term" value="F:nuclease activity"/>
    <property type="evidence" value="ECO:0007669"/>
    <property type="project" value="UniProtKB-KW"/>
</dbReference>